<dbReference type="RefSeq" id="WP_185770204.1">
    <property type="nucleotide sequence ID" value="NZ_CP046883.1"/>
</dbReference>
<dbReference type="Pfam" id="PF00702">
    <property type="entry name" value="Hydrolase"/>
    <property type="match status" value="1"/>
</dbReference>
<dbReference type="KEGG" id="cans:GP473_07120"/>
<dbReference type="Proteomes" id="UP000515275">
    <property type="component" value="Chromosome"/>
</dbReference>
<name>A0A7G7YPN4_9CORY</name>
<dbReference type="SUPFAM" id="SSF56784">
    <property type="entry name" value="HAD-like"/>
    <property type="match status" value="1"/>
</dbReference>
<accession>A0A7G7YPN4</accession>
<dbReference type="InterPro" id="IPR036412">
    <property type="entry name" value="HAD-like_sf"/>
</dbReference>
<keyword evidence="1" id="KW-0378">Hydrolase</keyword>
<dbReference type="PANTHER" id="PTHR43611">
    <property type="entry name" value="ALPHA-D-GLUCOSE 1-PHOSPHATE PHOSPHATASE"/>
    <property type="match status" value="1"/>
</dbReference>
<keyword evidence="2" id="KW-1185">Reference proteome</keyword>
<dbReference type="Gene3D" id="3.40.50.1000">
    <property type="entry name" value="HAD superfamily/HAD-like"/>
    <property type="match status" value="1"/>
</dbReference>
<evidence type="ECO:0000313" key="2">
    <source>
        <dbReference type="Proteomes" id="UP000515275"/>
    </source>
</evidence>
<dbReference type="NCBIfam" id="TIGR01509">
    <property type="entry name" value="HAD-SF-IA-v3"/>
    <property type="match status" value="1"/>
</dbReference>
<proteinExistence type="predicted"/>
<evidence type="ECO:0000313" key="1">
    <source>
        <dbReference type="EMBL" id="QNH96454.1"/>
    </source>
</evidence>
<dbReference type="PANTHER" id="PTHR43611:SF3">
    <property type="entry name" value="FLAVIN MONONUCLEOTIDE HYDROLASE 1, CHLOROPLATIC"/>
    <property type="match status" value="1"/>
</dbReference>
<organism evidence="1 2">
    <name type="scientific">Corynebacterium anserum</name>
    <dbReference type="NCBI Taxonomy" id="2684406"/>
    <lineage>
        <taxon>Bacteria</taxon>
        <taxon>Bacillati</taxon>
        <taxon>Actinomycetota</taxon>
        <taxon>Actinomycetes</taxon>
        <taxon>Mycobacteriales</taxon>
        <taxon>Corynebacteriaceae</taxon>
        <taxon>Corynebacterium</taxon>
    </lineage>
</organism>
<dbReference type="InterPro" id="IPR023214">
    <property type="entry name" value="HAD_sf"/>
</dbReference>
<dbReference type="GO" id="GO:0016787">
    <property type="term" value="F:hydrolase activity"/>
    <property type="evidence" value="ECO:0007669"/>
    <property type="project" value="UniProtKB-KW"/>
</dbReference>
<dbReference type="InterPro" id="IPR006439">
    <property type="entry name" value="HAD-SF_hydro_IA"/>
</dbReference>
<dbReference type="AlphaFoldDB" id="A0A7G7YPN4"/>
<reference evidence="1 2" key="1">
    <citation type="submission" date="2019-12" db="EMBL/GenBank/DDBJ databases">
        <title>Corynebacterium sp. nov., isolated from feces of the Anser Albifrons in China.</title>
        <authorList>
            <person name="Liu Q."/>
        </authorList>
    </citation>
    <scope>NUCLEOTIDE SEQUENCE [LARGE SCALE GENOMIC DNA]</scope>
    <source>
        <strain evidence="1 2">23H37-10</strain>
    </source>
</reference>
<sequence length="136" mass="14830">MRGLVVDYCGVLDGAEEDRRRWRKLLAAAKEEGLATAILSNDPGGSGADHIRVWKEQGLVDDVILSGEVGAEKPSEEIFTIVADRLELPVNDLVLVDDSILNIRGAVEAGMIGIFYQQFDRAIVEITGVLEMDGDF</sequence>
<dbReference type="EMBL" id="CP046883">
    <property type="protein sequence ID" value="QNH96454.1"/>
    <property type="molecule type" value="Genomic_DNA"/>
</dbReference>
<protein>
    <submittedName>
        <fullName evidence="1">HAD-IA family hydrolase</fullName>
    </submittedName>
</protein>
<gene>
    <name evidence="1" type="ORF">GP473_07120</name>
</gene>